<dbReference type="InterPro" id="IPR008271">
    <property type="entry name" value="Ser/Thr_kinase_AS"/>
</dbReference>
<protein>
    <submittedName>
        <fullName evidence="5">Pkinase-domain-containing protein</fullName>
    </submittedName>
</protein>
<dbReference type="GO" id="GO:0004674">
    <property type="term" value="F:protein serine/threonine kinase activity"/>
    <property type="evidence" value="ECO:0007669"/>
    <property type="project" value="TreeGrafter"/>
</dbReference>
<evidence type="ECO:0000256" key="2">
    <source>
        <dbReference type="ARBA" id="ARBA00022840"/>
    </source>
</evidence>
<feature type="compositionally biased region" description="Basic and acidic residues" evidence="3">
    <location>
        <begin position="316"/>
        <end position="326"/>
    </location>
</feature>
<dbReference type="InterPro" id="IPR000719">
    <property type="entry name" value="Prot_kinase_dom"/>
</dbReference>
<dbReference type="Proteomes" id="UP000306584">
    <property type="component" value="Unassembled WGS sequence"/>
</dbReference>
<feature type="region of interest" description="Disordered" evidence="3">
    <location>
        <begin position="309"/>
        <end position="334"/>
    </location>
</feature>
<evidence type="ECO:0000259" key="4">
    <source>
        <dbReference type="PROSITE" id="PS50011"/>
    </source>
</evidence>
<keyword evidence="5" id="KW-0808">Transferase</keyword>
<feature type="region of interest" description="Disordered" evidence="3">
    <location>
        <begin position="50"/>
        <end position="134"/>
    </location>
</feature>
<dbReference type="FunFam" id="1.10.510.10:FF:000640">
    <property type="entry name" value="Serine/threonine-protein kinase PRR1"/>
    <property type="match status" value="1"/>
</dbReference>
<organism evidence="5 6">
    <name type="scientific">Aureobasidium pullulans</name>
    <name type="common">Black yeast</name>
    <name type="synonym">Pullularia pullulans</name>
    <dbReference type="NCBI Taxonomy" id="5580"/>
    <lineage>
        <taxon>Eukaryota</taxon>
        <taxon>Fungi</taxon>
        <taxon>Dikarya</taxon>
        <taxon>Ascomycota</taxon>
        <taxon>Pezizomycotina</taxon>
        <taxon>Dothideomycetes</taxon>
        <taxon>Dothideomycetidae</taxon>
        <taxon>Dothideales</taxon>
        <taxon>Saccotheciaceae</taxon>
        <taxon>Aureobasidium</taxon>
    </lineage>
</organism>
<evidence type="ECO:0000256" key="3">
    <source>
        <dbReference type="SAM" id="MobiDB-lite"/>
    </source>
</evidence>
<sequence length="719" mass="79130">MTTTSVHVRHIKVQSRSNMSEPPKTPAHAAANTLWHSAMQADNIHGRVAASHSTTQLPSIHTHHLRDLSSDLTPSPFSSSSSNPNALPFRHNHAAGAGLQIRTDLPPGIAHGKQPSNHQENTESSRSSHPAASPLLTPALRHNLSTASLSPNSALASPALAAMLDLTPLPSPIMLNDPNSPGPWKRIRSGHFDHTTPRPPSRLGSSPPTTTSMLSSSMPPPDSPHKKKKGYGSLMHAAVEAQTVQNMDSVFRKQHNRNRSISDFVPEAMHNVRPRNVTVGPAGLHITTTPPNEAPMQREHYLAQQRGYVQPSASSDDERRARDHPHAHATGMMRASVDSAKVLPSPPPSSKGMMDGENDEEDIQSIGGAEDEDKVEYFTVRSAHEDRRRKWRSVRSLGQGTFSKVILATSQRLPPNTPYDEQHLNPRKLVAVKIVEHGPAGGADEERIEISLKREVDILKSVSHPSIVQLKALEYTDERALLVLSYCPGGDLFELASEHRNILQPAMVQRMFAELVGAVRYLHNNYIVHRDIKLENVLVVPAYNALSQLETPQTHPYPLVCLTDLGLSRRISAPPASPLLTTRCGSEDYAAPEILLGQPYDGRSTDGWALGVLLYALMEGRLPFDCPPGKPERSRPSHRIARADWMWCKFGDEDGEWDDKRDGSKEFKGWEGARAVVEGLLKKVRMGRKGLGEIEEMDWVKEGIQVEGGLKAFDDTEPL</sequence>
<dbReference type="Pfam" id="PF00069">
    <property type="entry name" value="Pkinase"/>
    <property type="match status" value="1"/>
</dbReference>
<evidence type="ECO:0000313" key="5">
    <source>
        <dbReference type="EMBL" id="THY24188.1"/>
    </source>
</evidence>
<dbReference type="InterPro" id="IPR011009">
    <property type="entry name" value="Kinase-like_dom_sf"/>
</dbReference>
<feature type="compositionally biased region" description="Low complexity" evidence="3">
    <location>
        <begin position="70"/>
        <end position="82"/>
    </location>
</feature>
<dbReference type="PROSITE" id="PS00108">
    <property type="entry name" value="PROTEIN_KINASE_ST"/>
    <property type="match status" value="1"/>
</dbReference>
<dbReference type="SMART" id="SM00220">
    <property type="entry name" value="S_TKc"/>
    <property type="match status" value="1"/>
</dbReference>
<evidence type="ECO:0000313" key="6">
    <source>
        <dbReference type="Proteomes" id="UP000306584"/>
    </source>
</evidence>
<keyword evidence="2" id="KW-0067">ATP-binding</keyword>
<dbReference type="PROSITE" id="PS50011">
    <property type="entry name" value="PROTEIN_KINASE_DOM"/>
    <property type="match status" value="1"/>
</dbReference>
<dbReference type="GO" id="GO:0035556">
    <property type="term" value="P:intracellular signal transduction"/>
    <property type="evidence" value="ECO:0007669"/>
    <property type="project" value="TreeGrafter"/>
</dbReference>
<name>A0A4S9L5J9_AURPU</name>
<feature type="region of interest" description="Disordered" evidence="3">
    <location>
        <begin position="174"/>
        <end position="230"/>
    </location>
</feature>
<dbReference type="PANTHER" id="PTHR24346">
    <property type="entry name" value="MAP/MICROTUBULE AFFINITY-REGULATING KINASE"/>
    <property type="match status" value="1"/>
</dbReference>
<accession>A0A4S9L5J9</accession>
<dbReference type="Gene3D" id="1.10.510.10">
    <property type="entry name" value="Transferase(Phosphotransferase) domain 1"/>
    <property type="match status" value="1"/>
</dbReference>
<dbReference type="EMBL" id="QZBD01000214">
    <property type="protein sequence ID" value="THY24188.1"/>
    <property type="molecule type" value="Genomic_DNA"/>
</dbReference>
<feature type="domain" description="Protein kinase" evidence="4">
    <location>
        <begin position="391"/>
        <end position="700"/>
    </location>
</feature>
<evidence type="ECO:0000256" key="1">
    <source>
        <dbReference type="ARBA" id="ARBA00022741"/>
    </source>
</evidence>
<proteinExistence type="predicted"/>
<reference evidence="5 6" key="1">
    <citation type="submission" date="2018-10" db="EMBL/GenBank/DDBJ databases">
        <title>Fifty Aureobasidium pullulans genomes reveal a recombining polyextremotolerant generalist.</title>
        <authorList>
            <person name="Gostincar C."/>
            <person name="Turk M."/>
            <person name="Zajc J."/>
            <person name="Gunde-Cimerman N."/>
        </authorList>
    </citation>
    <scope>NUCLEOTIDE SEQUENCE [LARGE SCALE GENOMIC DNA]</scope>
    <source>
        <strain evidence="5 6">EXF-6604</strain>
    </source>
</reference>
<keyword evidence="5" id="KW-0418">Kinase</keyword>
<gene>
    <name evidence="5" type="ORF">D6D01_05587</name>
</gene>
<dbReference type="GO" id="GO:0005737">
    <property type="term" value="C:cytoplasm"/>
    <property type="evidence" value="ECO:0007669"/>
    <property type="project" value="TreeGrafter"/>
</dbReference>
<dbReference type="SUPFAM" id="SSF56112">
    <property type="entry name" value="Protein kinase-like (PK-like)"/>
    <property type="match status" value="1"/>
</dbReference>
<keyword evidence="1" id="KW-0547">Nucleotide-binding</keyword>
<feature type="compositionally biased region" description="Polar residues" evidence="3">
    <location>
        <begin position="114"/>
        <end position="130"/>
    </location>
</feature>
<comment type="caution">
    <text evidence="5">The sequence shown here is derived from an EMBL/GenBank/DDBJ whole genome shotgun (WGS) entry which is preliminary data.</text>
</comment>
<dbReference type="GO" id="GO:0005524">
    <property type="term" value="F:ATP binding"/>
    <property type="evidence" value="ECO:0007669"/>
    <property type="project" value="UniProtKB-KW"/>
</dbReference>
<dbReference type="GO" id="GO:0000226">
    <property type="term" value="P:microtubule cytoskeleton organization"/>
    <property type="evidence" value="ECO:0007669"/>
    <property type="project" value="TreeGrafter"/>
</dbReference>
<feature type="compositionally biased region" description="Low complexity" evidence="3">
    <location>
        <begin position="201"/>
        <end position="217"/>
    </location>
</feature>
<dbReference type="PANTHER" id="PTHR24346:SF42">
    <property type="entry name" value="SERINE_THREONINE-PROTEIN KINASE SIK3"/>
    <property type="match status" value="1"/>
</dbReference>
<dbReference type="AlphaFoldDB" id="A0A4S9L5J9"/>